<dbReference type="PANTHER" id="PTHR21724">
    <property type="entry name" value="SHKT DOMAIN-CONTAINING PROTEIN"/>
    <property type="match status" value="1"/>
</dbReference>
<comment type="caution">
    <text evidence="2">Lacks conserved residue(s) required for the propagation of feature annotation.</text>
</comment>
<keyword evidence="1" id="KW-0800">Toxin</keyword>
<evidence type="ECO:0000259" key="4">
    <source>
        <dbReference type="PROSITE" id="PS51670"/>
    </source>
</evidence>
<feature type="compositionally biased region" description="Basic and acidic residues" evidence="3">
    <location>
        <begin position="417"/>
        <end position="426"/>
    </location>
</feature>
<accession>A0A9X0D808</accession>
<dbReference type="OrthoDB" id="6132182at2759"/>
<feature type="compositionally biased region" description="Polar residues" evidence="3">
    <location>
        <begin position="320"/>
        <end position="347"/>
    </location>
</feature>
<keyword evidence="6" id="KW-1185">Reference proteome</keyword>
<gene>
    <name evidence="5" type="ORF">OS493_022350</name>
</gene>
<proteinExistence type="predicted"/>
<evidence type="ECO:0000313" key="5">
    <source>
        <dbReference type="EMBL" id="KAJ7390792.1"/>
    </source>
</evidence>
<feature type="compositionally biased region" description="Polar residues" evidence="3">
    <location>
        <begin position="390"/>
        <end position="399"/>
    </location>
</feature>
<feature type="region of interest" description="Disordered" evidence="3">
    <location>
        <begin position="380"/>
        <end position="482"/>
    </location>
</feature>
<feature type="disulfide bond" evidence="2">
    <location>
        <begin position="97"/>
        <end position="131"/>
    </location>
</feature>
<dbReference type="PROSITE" id="PS51670">
    <property type="entry name" value="SHKT"/>
    <property type="match status" value="2"/>
</dbReference>
<dbReference type="AlphaFoldDB" id="A0A9X0D808"/>
<feature type="domain" description="ShKT" evidence="4">
    <location>
        <begin position="97"/>
        <end position="131"/>
    </location>
</feature>
<feature type="compositionally biased region" description="Basic and acidic residues" evidence="3">
    <location>
        <begin position="400"/>
        <end position="409"/>
    </location>
</feature>
<evidence type="ECO:0000256" key="1">
    <source>
        <dbReference type="ARBA" id="ARBA00022656"/>
    </source>
</evidence>
<name>A0A9X0D808_9CNID</name>
<dbReference type="EMBL" id="MU825411">
    <property type="protein sequence ID" value="KAJ7390792.1"/>
    <property type="molecule type" value="Genomic_DNA"/>
</dbReference>
<evidence type="ECO:0000313" key="6">
    <source>
        <dbReference type="Proteomes" id="UP001163046"/>
    </source>
</evidence>
<keyword evidence="2" id="KW-1015">Disulfide bond</keyword>
<dbReference type="Pfam" id="PF01549">
    <property type="entry name" value="ShK"/>
    <property type="match status" value="3"/>
</dbReference>
<sequence>MKASSLNYQQPLKKRGKEEILEKTEGSTCQVHSRKKKHIYYEPSNGMFGCEHTPLNGMSSIAFYFIISVFQIMTKEAAQGASIKLDVSRLRINPLECYDRADSCPKEADNGFCVSNYNYMVDRCPWSCRFCRRARGDTDKCEDISKNCSEWVSNKECTTRPDFMAQNCKKSCEMCGPESEYKVTDSESICPIWAKAGWCQKDSDLLQKCPHSCQKFGYMGANSLEERYITVNFQNTSSVKAPIITEIAVPPPPSAAMRPHSDLEALPPDLRTVLEKEWWNSKLLQLTQKQNEYVTHPELRPLPLPQSTNETAQLGNNTVNATQLGGQTNGSHVMSNLANQSDGNQPGQMLHEPPAPAPPPSSYDSLLPQLAVSGLTWSDRNEKPEENQENKTAATQENKSGIEEVWKEEKDEDLDLDEKGHQKEEVPIIVSGNEDASGNDRPPGNEKTSGDQDLNVETSSAGNEEEIQEYRNYDNEMEASSDNTEYNDMKTEQNLASSGSGEQIELTNDHVTMYRSPESGQGENVRLIFPEDNFSGSGQLEQQQTSDAIIASSYGSGQYEADDQEMEMASFSGSGE</sequence>
<protein>
    <recommendedName>
        <fullName evidence="4">ShKT domain-containing protein</fullName>
    </recommendedName>
</protein>
<dbReference type="SMART" id="SM00254">
    <property type="entry name" value="ShKT"/>
    <property type="match status" value="3"/>
</dbReference>
<feature type="compositionally biased region" description="Polar residues" evidence="3">
    <location>
        <begin position="451"/>
        <end position="462"/>
    </location>
</feature>
<comment type="caution">
    <text evidence="5">The sequence shown here is derived from an EMBL/GenBank/DDBJ whole genome shotgun (WGS) entry which is preliminary data.</text>
</comment>
<dbReference type="Gene3D" id="1.10.10.1940">
    <property type="match status" value="1"/>
</dbReference>
<feature type="region of interest" description="Disordered" evidence="3">
    <location>
        <begin position="320"/>
        <end position="366"/>
    </location>
</feature>
<feature type="domain" description="ShKT" evidence="4">
    <location>
        <begin position="141"/>
        <end position="175"/>
    </location>
</feature>
<feature type="disulfide bond" evidence="2">
    <location>
        <begin position="141"/>
        <end position="175"/>
    </location>
</feature>
<evidence type="ECO:0000256" key="3">
    <source>
        <dbReference type="SAM" id="MobiDB-lite"/>
    </source>
</evidence>
<dbReference type="PANTHER" id="PTHR21724:SF109">
    <property type="entry name" value="SHKT DOMAIN-CONTAINING PROTEIN"/>
    <property type="match status" value="1"/>
</dbReference>
<evidence type="ECO:0000256" key="2">
    <source>
        <dbReference type="PROSITE-ProRule" id="PRU01005"/>
    </source>
</evidence>
<reference evidence="5" key="1">
    <citation type="submission" date="2023-01" db="EMBL/GenBank/DDBJ databases">
        <title>Genome assembly of the deep-sea coral Lophelia pertusa.</title>
        <authorList>
            <person name="Herrera S."/>
            <person name="Cordes E."/>
        </authorList>
    </citation>
    <scope>NUCLEOTIDE SEQUENCE</scope>
    <source>
        <strain evidence="5">USNM1676648</strain>
        <tissue evidence="5">Polyp</tissue>
    </source>
</reference>
<feature type="region of interest" description="Disordered" evidence="3">
    <location>
        <begin position="552"/>
        <end position="576"/>
    </location>
</feature>
<dbReference type="InterPro" id="IPR003582">
    <property type="entry name" value="ShKT_dom"/>
</dbReference>
<dbReference type="GO" id="GO:0090729">
    <property type="term" value="F:toxin activity"/>
    <property type="evidence" value="ECO:0007669"/>
    <property type="project" value="UniProtKB-KW"/>
</dbReference>
<dbReference type="Proteomes" id="UP001163046">
    <property type="component" value="Unassembled WGS sequence"/>
</dbReference>
<feature type="compositionally biased region" description="Basic and acidic residues" evidence="3">
    <location>
        <begin position="380"/>
        <end position="389"/>
    </location>
</feature>
<organism evidence="5 6">
    <name type="scientific">Desmophyllum pertusum</name>
    <dbReference type="NCBI Taxonomy" id="174260"/>
    <lineage>
        <taxon>Eukaryota</taxon>
        <taxon>Metazoa</taxon>
        <taxon>Cnidaria</taxon>
        <taxon>Anthozoa</taxon>
        <taxon>Hexacorallia</taxon>
        <taxon>Scleractinia</taxon>
        <taxon>Caryophylliina</taxon>
        <taxon>Caryophylliidae</taxon>
        <taxon>Desmophyllum</taxon>
    </lineage>
</organism>